<dbReference type="OrthoDB" id="1157227at2"/>
<evidence type="ECO:0000313" key="3">
    <source>
        <dbReference type="Proteomes" id="UP000431264"/>
    </source>
</evidence>
<dbReference type="Proteomes" id="UP000431264">
    <property type="component" value="Unassembled WGS sequence"/>
</dbReference>
<evidence type="ECO:0000313" key="2">
    <source>
        <dbReference type="EMBL" id="MVO08194.1"/>
    </source>
</evidence>
<reference evidence="3" key="1">
    <citation type="submission" date="2019-05" db="EMBL/GenBank/DDBJ databases">
        <title>Flavobacterium profundi sp. nov., isolated from a deep-sea seamount.</title>
        <authorList>
            <person name="Zhang D.-C."/>
        </authorList>
    </citation>
    <scope>NUCLEOTIDE SEQUENCE [LARGE SCALE GENOMIC DNA]</scope>
    <source>
        <strain evidence="3">TP390</strain>
    </source>
</reference>
<protein>
    <submittedName>
        <fullName evidence="2">Uncharacterized protein</fullName>
    </submittedName>
</protein>
<comment type="caution">
    <text evidence="2">The sequence shown here is derived from an EMBL/GenBank/DDBJ whole genome shotgun (WGS) entry which is preliminary data.</text>
</comment>
<feature type="region of interest" description="Disordered" evidence="1">
    <location>
        <begin position="290"/>
        <end position="316"/>
    </location>
</feature>
<dbReference type="PROSITE" id="PS51257">
    <property type="entry name" value="PROKAR_LIPOPROTEIN"/>
    <property type="match status" value="1"/>
</dbReference>
<proteinExistence type="predicted"/>
<dbReference type="RefSeq" id="WP_140996593.1">
    <property type="nucleotide sequence ID" value="NZ_VDCZ01000002.1"/>
</dbReference>
<name>A0A6I4IF16_9FLAO</name>
<organism evidence="2 3">
    <name type="scientific">Flavobacterium profundi</name>
    <dbReference type="NCBI Taxonomy" id="1774945"/>
    <lineage>
        <taxon>Bacteria</taxon>
        <taxon>Pseudomonadati</taxon>
        <taxon>Bacteroidota</taxon>
        <taxon>Flavobacteriia</taxon>
        <taxon>Flavobacteriales</taxon>
        <taxon>Flavobacteriaceae</taxon>
        <taxon>Flavobacterium</taxon>
    </lineage>
</organism>
<accession>A0A6I4IF16</accession>
<keyword evidence="3" id="KW-1185">Reference proteome</keyword>
<dbReference type="AlphaFoldDB" id="A0A6I4IF16"/>
<feature type="compositionally biased region" description="Polar residues" evidence="1">
    <location>
        <begin position="290"/>
        <end position="303"/>
    </location>
</feature>
<evidence type="ECO:0000256" key="1">
    <source>
        <dbReference type="SAM" id="MobiDB-lite"/>
    </source>
</evidence>
<dbReference type="EMBL" id="WQLW01000002">
    <property type="protein sequence ID" value="MVO08194.1"/>
    <property type="molecule type" value="Genomic_DNA"/>
</dbReference>
<sequence>MKKNSSFIIKGLQMVLCTVLGLVTITSCSTSEIDEEVQAVQKKETAIETARESAAFYDNLVLRWAPVHHQDVDNAGCGSMNGRGDYITKIDFDNDWNSSNNWNNIEPNRGYQPTAHCYYSVVETNTHFFIIYAFFHPRDWTNICFFGIDYHENDLEGQLSIIKKSTANNGYGEFQGMVTVAHSDFYSFIPTGSPLQANQESIDGSVSYENYNNQLHPVTAQESKGHGLKAWPAYKIIGDGIKYYPSLTTAEAPSNNDDRDVKYKLVNIFETNGFWERRFNTAFLNNAKSFPSTQGSGNANTPWNWDDKDDAPGAGELATNPAKLVNNYFKNLGNFSMTYTLNPYIGIN</sequence>
<gene>
    <name evidence="2" type="ORF">GOQ30_03315</name>
</gene>